<dbReference type="Pfam" id="PF07883">
    <property type="entry name" value="Cupin_2"/>
    <property type="match status" value="1"/>
</dbReference>
<evidence type="ECO:0000259" key="3">
    <source>
        <dbReference type="PROSITE" id="PS50943"/>
    </source>
</evidence>
<dbReference type="InterPro" id="IPR013096">
    <property type="entry name" value="Cupin_2"/>
</dbReference>
<accession>A0A3E0WA21</accession>
<dbReference type="OrthoDB" id="513181at2"/>
<dbReference type="SUPFAM" id="SSF47413">
    <property type="entry name" value="lambda repressor-like DNA-binding domains"/>
    <property type="match status" value="1"/>
</dbReference>
<organism evidence="4 5">
    <name type="scientific">Subtercola boreus</name>
    <dbReference type="NCBI Taxonomy" id="120213"/>
    <lineage>
        <taxon>Bacteria</taxon>
        <taxon>Bacillati</taxon>
        <taxon>Actinomycetota</taxon>
        <taxon>Actinomycetes</taxon>
        <taxon>Micrococcales</taxon>
        <taxon>Microbacteriaceae</taxon>
        <taxon>Subtercola</taxon>
    </lineage>
</organism>
<comment type="caution">
    <text evidence="4">The sequence shown here is derived from an EMBL/GenBank/DDBJ whole genome shotgun (WGS) entry which is preliminary data.</text>
</comment>
<proteinExistence type="predicted"/>
<dbReference type="InterPro" id="IPR050807">
    <property type="entry name" value="TransReg_Diox_bact_type"/>
</dbReference>
<dbReference type="SMART" id="SM00530">
    <property type="entry name" value="HTH_XRE"/>
    <property type="match status" value="1"/>
</dbReference>
<gene>
    <name evidence="4" type="ORF">B7R25_15935</name>
</gene>
<sequence>MNEEVGPKLRAARLDKGLSLRSIAAEVGVSASLISQVETGKTQPSVSTLYALVNQLGISFDELLGSTPAAGGGSGGSGSGSSSTGGADESPEPAARTEVPAEGMRSAIQHGSDNPVLEMENGVRWERLATGSGGPVDPLLVTYAPGGSSSVEGRLMRHSGYEYAYLLSGELTVHLEFDTYVIRAGDSLNFDSHRPHMYVNNGQVPARGLFFVTGRRAYAESTPELGQTGERGAELTSAVDVLHAMDRLP</sequence>
<dbReference type="Pfam" id="PF01381">
    <property type="entry name" value="HTH_3"/>
    <property type="match status" value="1"/>
</dbReference>
<dbReference type="PROSITE" id="PS50943">
    <property type="entry name" value="HTH_CROC1"/>
    <property type="match status" value="1"/>
</dbReference>
<dbReference type="GO" id="GO:0003700">
    <property type="term" value="F:DNA-binding transcription factor activity"/>
    <property type="evidence" value="ECO:0007669"/>
    <property type="project" value="TreeGrafter"/>
</dbReference>
<dbReference type="InterPro" id="IPR014710">
    <property type="entry name" value="RmlC-like_jellyroll"/>
</dbReference>
<dbReference type="Gene3D" id="2.60.120.10">
    <property type="entry name" value="Jelly Rolls"/>
    <property type="match status" value="1"/>
</dbReference>
<dbReference type="GO" id="GO:0005829">
    <property type="term" value="C:cytosol"/>
    <property type="evidence" value="ECO:0007669"/>
    <property type="project" value="TreeGrafter"/>
</dbReference>
<dbReference type="Proteomes" id="UP000257080">
    <property type="component" value="Unassembled WGS sequence"/>
</dbReference>
<feature type="compositionally biased region" description="Gly residues" evidence="2">
    <location>
        <begin position="70"/>
        <end position="79"/>
    </location>
</feature>
<dbReference type="CDD" id="cd02209">
    <property type="entry name" value="cupin_XRE_C"/>
    <property type="match status" value="1"/>
</dbReference>
<protein>
    <recommendedName>
        <fullName evidence="3">HTH cro/C1-type domain-containing protein</fullName>
    </recommendedName>
</protein>
<dbReference type="InterPro" id="IPR010982">
    <property type="entry name" value="Lambda_DNA-bd_dom_sf"/>
</dbReference>
<dbReference type="InterPro" id="IPR001387">
    <property type="entry name" value="Cro/C1-type_HTH"/>
</dbReference>
<name>A0A3E0WA21_9MICO</name>
<dbReference type="InterPro" id="IPR011051">
    <property type="entry name" value="RmlC_Cupin_sf"/>
</dbReference>
<evidence type="ECO:0000313" key="5">
    <source>
        <dbReference type="Proteomes" id="UP000257080"/>
    </source>
</evidence>
<dbReference type="PANTHER" id="PTHR46797:SF1">
    <property type="entry name" value="METHYLPHOSPHONATE SYNTHASE"/>
    <property type="match status" value="1"/>
</dbReference>
<dbReference type="EMBL" id="NBXE01000035">
    <property type="protein sequence ID" value="RFA25117.1"/>
    <property type="molecule type" value="Genomic_DNA"/>
</dbReference>
<dbReference type="PANTHER" id="PTHR46797">
    <property type="entry name" value="HTH-TYPE TRANSCRIPTIONAL REGULATOR"/>
    <property type="match status" value="1"/>
</dbReference>
<dbReference type="GO" id="GO:0003677">
    <property type="term" value="F:DNA binding"/>
    <property type="evidence" value="ECO:0007669"/>
    <property type="project" value="UniProtKB-KW"/>
</dbReference>
<keyword evidence="1" id="KW-0238">DNA-binding</keyword>
<evidence type="ECO:0000256" key="1">
    <source>
        <dbReference type="ARBA" id="ARBA00023125"/>
    </source>
</evidence>
<dbReference type="AlphaFoldDB" id="A0A3E0WA21"/>
<feature type="region of interest" description="Disordered" evidence="2">
    <location>
        <begin position="69"/>
        <end position="100"/>
    </location>
</feature>
<evidence type="ECO:0000313" key="4">
    <source>
        <dbReference type="EMBL" id="RFA25117.1"/>
    </source>
</evidence>
<dbReference type="Gene3D" id="1.10.260.40">
    <property type="entry name" value="lambda repressor-like DNA-binding domains"/>
    <property type="match status" value="1"/>
</dbReference>
<feature type="domain" description="HTH cro/C1-type" evidence="3">
    <location>
        <begin position="9"/>
        <end position="63"/>
    </location>
</feature>
<evidence type="ECO:0000256" key="2">
    <source>
        <dbReference type="SAM" id="MobiDB-lite"/>
    </source>
</evidence>
<reference evidence="4 5" key="1">
    <citation type="submission" date="2017-04" db="EMBL/GenBank/DDBJ databases">
        <title>Comparative genome analysis of Subtercola boreus.</title>
        <authorList>
            <person name="Cho Y.-J."/>
            <person name="Cho A."/>
            <person name="Kim O.-S."/>
            <person name="Lee J.-I."/>
        </authorList>
    </citation>
    <scope>NUCLEOTIDE SEQUENCE [LARGE SCALE GENOMIC DNA]</scope>
    <source>
        <strain evidence="4 5">P28004</strain>
    </source>
</reference>
<dbReference type="CDD" id="cd00093">
    <property type="entry name" value="HTH_XRE"/>
    <property type="match status" value="1"/>
</dbReference>
<dbReference type="SUPFAM" id="SSF51182">
    <property type="entry name" value="RmlC-like cupins"/>
    <property type="match status" value="1"/>
</dbReference>